<gene>
    <name evidence="2" type="ORF">BDZ83DRAFT_612137</name>
</gene>
<evidence type="ECO:0000313" key="2">
    <source>
        <dbReference type="EMBL" id="KAK1727537.1"/>
    </source>
</evidence>
<feature type="region of interest" description="Disordered" evidence="1">
    <location>
        <begin position="197"/>
        <end position="226"/>
    </location>
</feature>
<sequence>MEEQLQHPKVTEREGSPSWSQLRTVRRARDSPHDVPCGEECLVYPKGKTNHTPTGIMGKITRYLELDFESRPSKDDVWMERKGRKRRRGGRHRRCPRPNQFHPGEGEGLEDMEETMEGELVEPVEPGARGAGGGGEVGRVYPPAAVCGEEVRPADQVAAVWGGFDNPAAGPAIEEATPVLLCPGQARAGEVRLPGAVEVPRGEGADPPRRWGAGSGRIATSRQWRW</sequence>
<evidence type="ECO:0000313" key="3">
    <source>
        <dbReference type="Proteomes" id="UP001244207"/>
    </source>
</evidence>
<feature type="compositionally biased region" description="Basic and acidic residues" evidence="1">
    <location>
        <begin position="200"/>
        <end position="209"/>
    </location>
</feature>
<protein>
    <submittedName>
        <fullName evidence="2">Uncharacterized protein</fullName>
    </submittedName>
</protein>
<accession>A0AAD8URJ3</accession>
<feature type="region of interest" description="Disordered" evidence="1">
    <location>
        <begin position="79"/>
        <end position="109"/>
    </location>
</feature>
<feature type="compositionally biased region" description="Basic and acidic residues" evidence="1">
    <location>
        <begin position="1"/>
        <end position="15"/>
    </location>
</feature>
<dbReference type="RefSeq" id="XP_060367592.1">
    <property type="nucleotide sequence ID" value="XM_060507703.1"/>
</dbReference>
<reference evidence="2" key="1">
    <citation type="submission" date="2021-12" db="EMBL/GenBank/DDBJ databases">
        <title>Comparative genomics, transcriptomics and evolutionary studies reveal genomic signatures of adaptation to plant cell wall in hemibiotrophic fungi.</title>
        <authorList>
            <consortium name="DOE Joint Genome Institute"/>
            <person name="Baroncelli R."/>
            <person name="Diaz J.F."/>
            <person name="Benocci T."/>
            <person name="Peng M."/>
            <person name="Battaglia E."/>
            <person name="Haridas S."/>
            <person name="Andreopoulos W."/>
            <person name="Labutti K."/>
            <person name="Pangilinan J."/>
            <person name="Floch G.L."/>
            <person name="Makela M.R."/>
            <person name="Henrissat B."/>
            <person name="Grigoriev I.V."/>
            <person name="Crouch J.A."/>
            <person name="De Vries R.P."/>
            <person name="Sukno S.A."/>
            <person name="Thon M.R."/>
        </authorList>
    </citation>
    <scope>NUCLEOTIDE SEQUENCE</scope>
    <source>
        <strain evidence="2">CBS 112980</strain>
    </source>
</reference>
<name>A0AAD8URJ3_GLOAC</name>
<proteinExistence type="predicted"/>
<dbReference type="AlphaFoldDB" id="A0AAD8URJ3"/>
<dbReference type="GeneID" id="85391602"/>
<feature type="region of interest" description="Disordered" evidence="1">
    <location>
        <begin position="1"/>
        <end position="38"/>
    </location>
</feature>
<feature type="compositionally biased region" description="Basic residues" evidence="1">
    <location>
        <begin position="82"/>
        <end position="96"/>
    </location>
</feature>
<dbReference type="EMBL" id="JAHMHS010000023">
    <property type="protein sequence ID" value="KAK1727537.1"/>
    <property type="molecule type" value="Genomic_DNA"/>
</dbReference>
<dbReference type="Proteomes" id="UP001244207">
    <property type="component" value="Unassembled WGS sequence"/>
</dbReference>
<organism evidence="2 3">
    <name type="scientific">Glomerella acutata</name>
    <name type="common">Colletotrichum acutatum</name>
    <dbReference type="NCBI Taxonomy" id="27357"/>
    <lineage>
        <taxon>Eukaryota</taxon>
        <taxon>Fungi</taxon>
        <taxon>Dikarya</taxon>
        <taxon>Ascomycota</taxon>
        <taxon>Pezizomycotina</taxon>
        <taxon>Sordariomycetes</taxon>
        <taxon>Hypocreomycetidae</taxon>
        <taxon>Glomerellales</taxon>
        <taxon>Glomerellaceae</taxon>
        <taxon>Colletotrichum</taxon>
        <taxon>Colletotrichum acutatum species complex</taxon>
    </lineage>
</organism>
<keyword evidence="3" id="KW-1185">Reference proteome</keyword>
<evidence type="ECO:0000256" key="1">
    <source>
        <dbReference type="SAM" id="MobiDB-lite"/>
    </source>
</evidence>
<comment type="caution">
    <text evidence="2">The sequence shown here is derived from an EMBL/GenBank/DDBJ whole genome shotgun (WGS) entry which is preliminary data.</text>
</comment>